<protein>
    <submittedName>
        <fullName evidence="1">Uncharacterized protein</fullName>
    </submittedName>
</protein>
<dbReference type="AlphaFoldDB" id="A0AAW2QHR3"/>
<gene>
    <name evidence="1" type="ORF">Sradi_3619100</name>
</gene>
<accession>A0AAW2QHR3</accession>
<proteinExistence type="predicted"/>
<dbReference type="PANTHER" id="PTHR33710">
    <property type="entry name" value="BNAC02G09200D PROTEIN"/>
    <property type="match status" value="1"/>
</dbReference>
<dbReference type="EMBL" id="JACGWJ010000015">
    <property type="protein sequence ID" value="KAL0367290.1"/>
    <property type="molecule type" value="Genomic_DNA"/>
</dbReference>
<dbReference type="Gene3D" id="3.60.10.10">
    <property type="entry name" value="Endonuclease/exonuclease/phosphatase"/>
    <property type="match status" value="1"/>
</dbReference>
<organism evidence="1">
    <name type="scientific">Sesamum radiatum</name>
    <name type="common">Black benniseed</name>
    <dbReference type="NCBI Taxonomy" id="300843"/>
    <lineage>
        <taxon>Eukaryota</taxon>
        <taxon>Viridiplantae</taxon>
        <taxon>Streptophyta</taxon>
        <taxon>Embryophyta</taxon>
        <taxon>Tracheophyta</taxon>
        <taxon>Spermatophyta</taxon>
        <taxon>Magnoliopsida</taxon>
        <taxon>eudicotyledons</taxon>
        <taxon>Gunneridae</taxon>
        <taxon>Pentapetalae</taxon>
        <taxon>asterids</taxon>
        <taxon>lamiids</taxon>
        <taxon>Lamiales</taxon>
        <taxon>Pedaliaceae</taxon>
        <taxon>Sesamum</taxon>
    </lineage>
</organism>
<dbReference type="InterPro" id="IPR036691">
    <property type="entry name" value="Endo/exonu/phosph_ase_sf"/>
</dbReference>
<reference evidence="1" key="1">
    <citation type="submission" date="2020-06" db="EMBL/GenBank/DDBJ databases">
        <authorList>
            <person name="Li T."/>
            <person name="Hu X."/>
            <person name="Zhang T."/>
            <person name="Song X."/>
            <person name="Zhang H."/>
            <person name="Dai N."/>
            <person name="Sheng W."/>
            <person name="Hou X."/>
            <person name="Wei L."/>
        </authorList>
    </citation>
    <scope>NUCLEOTIDE SEQUENCE</scope>
    <source>
        <strain evidence="1">G02</strain>
        <tissue evidence="1">Leaf</tissue>
    </source>
</reference>
<sequence>MSEFREFVTAAGLVHLPFKGCPYTWHNSSEGSRSLWKRLDRILVNEAWLGAWPHSSYLSALPRTSDHSPLVLLGIVGAQEATLFRFDNFLARQASFIQSVASVWRHPIHGTRMYGVVCKLKNLKSVFRSKQKEKGDLASNVLHAKEFLATAQALYENTKRIYLLVLVKCCRMVYCAAVKMENMMLHQRAKLNWLKHGDQSSNTGEGECLILPVTEEEIKEAFFDISEESAPGPDGYTSLFYKAAWPVIGRDVVRP</sequence>
<dbReference type="SUPFAM" id="SSF56219">
    <property type="entry name" value="DNase I-like"/>
    <property type="match status" value="1"/>
</dbReference>
<comment type="caution">
    <text evidence="1">The sequence shown here is derived from an EMBL/GenBank/DDBJ whole genome shotgun (WGS) entry which is preliminary data.</text>
</comment>
<dbReference type="PANTHER" id="PTHR33710:SF71">
    <property type="entry name" value="ENDONUCLEASE_EXONUCLEASE_PHOSPHATASE DOMAIN-CONTAINING PROTEIN"/>
    <property type="match status" value="1"/>
</dbReference>
<name>A0AAW2QHR3_SESRA</name>
<evidence type="ECO:0000313" key="1">
    <source>
        <dbReference type="EMBL" id="KAL0367290.1"/>
    </source>
</evidence>
<reference evidence="1" key="2">
    <citation type="journal article" date="2024" name="Plant">
        <title>Genomic evolution and insights into agronomic trait innovations of Sesamum species.</title>
        <authorList>
            <person name="Miao H."/>
            <person name="Wang L."/>
            <person name="Qu L."/>
            <person name="Liu H."/>
            <person name="Sun Y."/>
            <person name="Le M."/>
            <person name="Wang Q."/>
            <person name="Wei S."/>
            <person name="Zheng Y."/>
            <person name="Lin W."/>
            <person name="Duan Y."/>
            <person name="Cao H."/>
            <person name="Xiong S."/>
            <person name="Wang X."/>
            <person name="Wei L."/>
            <person name="Li C."/>
            <person name="Ma Q."/>
            <person name="Ju M."/>
            <person name="Zhao R."/>
            <person name="Li G."/>
            <person name="Mu C."/>
            <person name="Tian Q."/>
            <person name="Mei H."/>
            <person name="Zhang T."/>
            <person name="Gao T."/>
            <person name="Zhang H."/>
        </authorList>
    </citation>
    <scope>NUCLEOTIDE SEQUENCE</scope>
    <source>
        <strain evidence="1">G02</strain>
    </source>
</reference>